<evidence type="ECO:0000256" key="1">
    <source>
        <dbReference type="ARBA" id="ARBA00000085"/>
    </source>
</evidence>
<dbReference type="SMART" id="SM00387">
    <property type="entry name" value="HATPase_c"/>
    <property type="match status" value="1"/>
</dbReference>
<feature type="transmembrane region" description="Helical" evidence="4">
    <location>
        <begin position="17"/>
        <end position="36"/>
    </location>
</feature>
<dbReference type="SUPFAM" id="SSF55874">
    <property type="entry name" value="ATPase domain of HSP90 chaperone/DNA topoisomerase II/histidine kinase"/>
    <property type="match status" value="1"/>
</dbReference>
<keyword evidence="4" id="KW-0472">Membrane</keyword>
<evidence type="ECO:0000256" key="2">
    <source>
        <dbReference type="ARBA" id="ARBA00012438"/>
    </source>
</evidence>
<dbReference type="InterPro" id="IPR003661">
    <property type="entry name" value="HisK_dim/P_dom"/>
</dbReference>
<organism evidence="6 7">
    <name type="scientific">Alteromonas sediminis</name>
    <dbReference type="NCBI Taxonomy" id="2259342"/>
    <lineage>
        <taxon>Bacteria</taxon>
        <taxon>Pseudomonadati</taxon>
        <taxon>Pseudomonadota</taxon>
        <taxon>Gammaproteobacteria</taxon>
        <taxon>Alteromonadales</taxon>
        <taxon>Alteromonadaceae</taxon>
        <taxon>Alteromonas/Salinimonas group</taxon>
        <taxon>Alteromonas</taxon>
    </lineage>
</organism>
<keyword evidence="4" id="KW-1133">Transmembrane helix</keyword>
<dbReference type="Gene3D" id="3.30.565.10">
    <property type="entry name" value="Histidine kinase-like ATPase, C-terminal domain"/>
    <property type="match status" value="1"/>
</dbReference>
<comment type="catalytic activity">
    <reaction evidence="1">
        <text>ATP + protein L-histidine = ADP + protein N-phospho-L-histidine.</text>
        <dbReference type="EC" id="2.7.13.3"/>
    </reaction>
</comment>
<name>A0A3N5Y0M5_9ALTE</name>
<dbReference type="CDD" id="cd00082">
    <property type="entry name" value="HisKA"/>
    <property type="match status" value="1"/>
</dbReference>
<dbReference type="PRINTS" id="PR00344">
    <property type="entry name" value="BCTRLSENSOR"/>
</dbReference>
<evidence type="ECO:0000313" key="7">
    <source>
        <dbReference type="Proteomes" id="UP000275281"/>
    </source>
</evidence>
<dbReference type="InterPro" id="IPR036890">
    <property type="entry name" value="HATPase_C_sf"/>
</dbReference>
<sequence length="455" mass="49976">MDADADIALKKKRLGQIITGIEIAVLCASIISLFVINTTSTFLLIFFALMFGFGYVLLRQNKVSLAANYVVLVTTVFMLVFIWLFNGLNDEVLLVFPALIAFAVMVGTPKLLWVVFSVTALNILAIGLLNDLGLRQEAHTSGGLTSATFILIILSLVTYCILVLGKDLTQALSQLRQYGDELEHKVEARTHELEKSLADLRATQGKLVESEKMASMGQLIAGVAHEMNTPVGIMFTSSSLLVDMNKKVRQQIESGALTKSDLLRHANDADELSQLILKNSERAAALINDFKKVAASKDEERRSEFDLIAQLTSITEAYLTLHALETDKVSICVQSDTSVHVFQDKEAINQIFTNFVANSLLHGFDGTEGTISIQVDVVNDDVMVVYRDNGKGLSEEAKKHIFDPFFTTKRNKGGTGLGMHIVYNLITQSLGGSISVDHNQEAGVGFTIVFPKRRK</sequence>
<protein>
    <recommendedName>
        <fullName evidence="2">histidine kinase</fullName>
        <ecNumber evidence="2">2.7.13.3</ecNumber>
    </recommendedName>
</protein>
<dbReference type="SUPFAM" id="SSF47384">
    <property type="entry name" value="Homodimeric domain of signal transducing histidine kinase"/>
    <property type="match status" value="1"/>
</dbReference>
<dbReference type="GO" id="GO:0000155">
    <property type="term" value="F:phosphorelay sensor kinase activity"/>
    <property type="evidence" value="ECO:0007669"/>
    <property type="project" value="InterPro"/>
</dbReference>
<dbReference type="Pfam" id="PF02518">
    <property type="entry name" value="HATPase_c"/>
    <property type="match status" value="1"/>
</dbReference>
<dbReference type="RefSeq" id="WP_124028017.1">
    <property type="nucleotide sequence ID" value="NZ_JBHRSN010000006.1"/>
</dbReference>
<accession>A0A3N5Y0M5</accession>
<gene>
    <name evidence="6" type="ORF">DRW07_11310</name>
</gene>
<keyword evidence="7" id="KW-1185">Reference proteome</keyword>
<feature type="transmembrane region" description="Helical" evidence="4">
    <location>
        <begin position="65"/>
        <end position="85"/>
    </location>
</feature>
<dbReference type="PROSITE" id="PS50109">
    <property type="entry name" value="HIS_KIN"/>
    <property type="match status" value="1"/>
</dbReference>
<evidence type="ECO:0000256" key="4">
    <source>
        <dbReference type="SAM" id="Phobius"/>
    </source>
</evidence>
<dbReference type="EMBL" id="RPOK01000003">
    <property type="protein sequence ID" value="RPJ66660.1"/>
    <property type="molecule type" value="Genomic_DNA"/>
</dbReference>
<feature type="transmembrane region" description="Helical" evidence="4">
    <location>
        <begin position="141"/>
        <end position="164"/>
    </location>
</feature>
<evidence type="ECO:0000259" key="5">
    <source>
        <dbReference type="PROSITE" id="PS50109"/>
    </source>
</evidence>
<dbReference type="Gene3D" id="1.10.287.130">
    <property type="match status" value="1"/>
</dbReference>
<dbReference type="InterPro" id="IPR004358">
    <property type="entry name" value="Sig_transdc_His_kin-like_C"/>
</dbReference>
<dbReference type="InterPro" id="IPR003594">
    <property type="entry name" value="HATPase_dom"/>
</dbReference>
<dbReference type="EC" id="2.7.13.3" evidence="2"/>
<dbReference type="InterPro" id="IPR005467">
    <property type="entry name" value="His_kinase_dom"/>
</dbReference>
<keyword evidence="4" id="KW-0812">Transmembrane</keyword>
<dbReference type="PANTHER" id="PTHR43065">
    <property type="entry name" value="SENSOR HISTIDINE KINASE"/>
    <property type="match status" value="1"/>
</dbReference>
<dbReference type="Proteomes" id="UP000275281">
    <property type="component" value="Unassembled WGS sequence"/>
</dbReference>
<dbReference type="OrthoDB" id="2521613at2"/>
<proteinExistence type="predicted"/>
<feature type="transmembrane region" description="Helical" evidence="4">
    <location>
        <begin position="42"/>
        <end position="58"/>
    </location>
</feature>
<dbReference type="InterPro" id="IPR036097">
    <property type="entry name" value="HisK_dim/P_sf"/>
</dbReference>
<feature type="transmembrane region" description="Helical" evidence="4">
    <location>
        <begin position="111"/>
        <end position="129"/>
    </location>
</feature>
<evidence type="ECO:0000256" key="3">
    <source>
        <dbReference type="ARBA" id="ARBA00022553"/>
    </source>
</evidence>
<dbReference type="AlphaFoldDB" id="A0A3N5Y0M5"/>
<reference evidence="6 7" key="1">
    <citation type="submission" date="2018-11" db="EMBL/GenBank/DDBJ databases">
        <authorList>
            <person name="Ye M.-Q."/>
            <person name="Du Z.-J."/>
        </authorList>
    </citation>
    <scope>NUCLEOTIDE SEQUENCE [LARGE SCALE GENOMIC DNA]</scope>
    <source>
        <strain evidence="6 7">U0105</strain>
    </source>
</reference>
<keyword evidence="3" id="KW-0597">Phosphoprotein</keyword>
<evidence type="ECO:0000313" key="6">
    <source>
        <dbReference type="EMBL" id="RPJ66660.1"/>
    </source>
</evidence>
<comment type="caution">
    <text evidence="6">The sequence shown here is derived from an EMBL/GenBank/DDBJ whole genome shotgun (WGS) entry which is preliminary data.</text>
</comment>
<feature type="domain" description="Histidine kinase" evidence="5">
    <location>
        <begin position="222"/>
        <end position="454"/>
    </location>
</feature>